<feature type="compositionally biased region" description="Basic and acidic residues" evidence="1">
    <location>
        <begin position="1"/>
        <end position="19"/>
    </location>
</feature>
<dbReference type="SUPFAM" id="SSF160443">
    <property type="entry name" value="SMR domain-like"/>
    <property type="match status" value="1"/>
</dbReference>
<evidence type="ECO:0000313" key="3">
    <source>
        <dbReference type="EMBL" id="MEE2526638.1"/>
    </source>
</evidence>
<dbReference type="Proteomes" id="UP001354971">
    <property type="component" value="Unassembled WGS sequence"/>
</dbReference>
<dbReference type="PANTHER" id="PTHR35562:SF2">
    <property type="entry name" value="DNA ENDONUCLEASE SMRA-RELATED"/>
    <property type="match status" value="1"/>
</dbReference>
<dbReference type="RefSeq" id="WP_330199300.1">
    <property type="nucleotide sequence ID" value="NZ_JAZDRP010000005.1"/>
</dbReference>
<evidence type="ECO:0000256" key="1">
    <source>
        <dbReference type="SAM" id="MobiDB-lite"/>
    </source>
</evidence>
<dbReference type="EMBL" id="JAZDRP010000005">
    <property type="protein sequence ID" value="MEE2526638.1"/>
    <property type="molecule type" value="Genomic_DNA"/>
</dbReference>
<comment type="caution">
    <text evidence="3">The sequence shown here is derived from an EMBL/GenBank/DDBJ whole genome shotgun (WGS) entry which is preliminary data.</text>
</comment>
<sequence>MKKRTLRPDERQIWRKVTETVKPIRPHDSDSGENFGELIDPPAVTGTGRSRSTVKAAPATPRSPAPPQDRSAERRLRRGRVAIDARIDLHGMTQDAARTALGHFLHGARSRGFRCVLVITGKGKTSARERAPGEALPGVIKRRFPEWLSEPELRHLVSGYSPAHRRHGGDGAYYVMIRSGLRE</sequence>
<feature type="region of interest" description="Disordered" evidence="1">
    <location>
        <begin position="1"/>
        <end position="77"/>
    </location>
</feature>
<dbReference type="PANTHER" id="PTHR35562">
    <property type="entry name" value="DNA ENDONUCLEASE SMRA-RELATED"/>
    <property type="match status" value="1"/>
</dbReference>
<dbReference type="SMART" id="SM00463">
    <property type="entry name" value="SMR"/>
    <property type="match status" value="1"/>
</dbReference>
<feature type="domain" description="Smr" evidence="2">
    <location>
        <begin position="87"/>
        <end position="178"/>
    </location>
</feature>
<dbReference type="Gene3D" id="3.30.1370.110">
    <property type="match status" value="1"/>
</dbReference>
<name>A0ABU7LRU5_9PROT</name>
<dbReference type="PROSITE" id="PS50828">
    <property type="entry name" value="SMR"/>
    <property type="match status" value="1"/>
</dbReference>
<evidence type="ECO:0000313" key="4">
    <source>
        <dbReference type="Proteomes" id="UP001354971"/>
    </source>
</evidence>
<accession>A0ABU7LRU5</accession>
<reference evidence="3 4" key="1">
    <citation type="submission" date="2024-01" db="EMBL/GenBank/DDBJ databases">
        <title>Hyphobacterium bacterium isolated from marine sediment.</title>
        <authorList>
            <person name="Zhao S."/>
        </authorList>
    </citation>
    <scope>NUCLEOTIDE SEQUENCE [LARGE SCALE GENOMIC DNA]</scope>
    <source>
        <strain evidence="4">HN65</strain>
    </source>
</reference>
<keyword evidence="4" id="KW-1185">Reference proteome</keyword>
<dbReference type="InterPro" id="IPR036063">
    <property type="entry name" value="Smr_dom_sf"/>
</dbReference>
<evidence type="ECO:0000259" key="2">
    <source>
        <dbReference type="PROSITE" id="PS50828"/>
    </source>
</evidence>
<protein>
    <submittedName>
        <fullName evidence="3">Smr/MutS family protein</fullName>
    </submittedName>
</protein>
<dbReference type="Pfam" id="PF01713">
    <property type="entry name" value="Smr"/>
    <property type="match status" value="1"/>
</dbReference>
<proteinExistence type="predicted"/>
<gene>
    <name evidence="3" type="ORF">V0U79_09685</name>
</gene>
<organism evidence="3 4">
    <name type="scientific">Hyphobacterium lacteum</name>
    <dbReference type="NCBI Taxonomy" id="3116575"/>
    <lineage>
        <taxon>Bacteria</taxon>
        <taxon>Pseudomonadati</taxon>
        <taxon>Pseudomonadota</taxon>
        <taxon>Alphaproteobacteria</taxon>
        <taxon>Maricaulales</taxon>
        <taxon>Maricaulaceae</taxon>
        <taxon>Hyphobacterium</taxon>
    </lineage>
</organism>
<dbReference type="InterPro" id="IPR002625">
    <property type="entry name" value="Smr_dom"/>
</dbReference>